<comment type="caution">
    <text evidence="1">The sequence shown here is derived from an EMBL/GenBank/DDBJ whole genome shotgun (WGS) entry which is preliminary data.</text>
</comment>
<evidence type="ECO:0000313" key="2">
    <source>
        <dbReference type="Proteomes" id="UP000603640"/>
    </source>
</evidence>
<dbReference type="Proteomes" id="UP000603640">
    <property type="component" value="Unassembled WGS sequence"/>
</dbReference>
<evidence type="ECO:0008006" key="3">
    <source>
        <dbReference type="Google" id="ProtNLM"/>
    </source>
</evidence>
<evidence type="ECO:0000313" key="1">
    <source>
        <dbReference type="EMBL" id="MBC5992676.1"/>
    </source>
</evidence>
<dbReference type="InterPro" id="IPR058595">
    <property type="entry name" value="Avidin-like"/>
</dbReference>
<keyword evidence="2" id="KW-1185">Reference proteome</keyword>
<name>A0A923N5N3_9BACT</name>
<sequence>MAKYNLHGRKFVSTGNEKGLSNEDTIFHYFQDGQVITGKYKGGAIAEGFLVGKQTADDELELLFHCITTGNELRAGQSKGKITAATNGQLYLSFNWNWLNGDNSGGLSFYKEVEQV</sequence>
<dbReference type="AlphaFoldDB" id="A0A923N5N3"/>
<accession>A0A923N5N3</accession>
<proteinExistence type="predicted"/>
<dbReference type="EMBL" id="JACRVF010000001">
    <property type="protein sequence ID" value="MBC5992676.1"/>
    <property type="molecule type" value="Genomic_DNA"/>
</dbReference>
<organism evidence="1 2">
    <name type="scientific">Pontibacter cellulosilyticus</name>
    <dbReference type="NCBI Taxonomy" id="1720253"/>
    <lineage>
        <taxon>Bacteria</taxon>
        <taxon>Pseudomonadati</taxon>
        <taxon>Bacteroidota</taxon>
        <taxon>Cytophagia</taxon>
        <taxon>Cytophagales</taxon>
        <taxon>Hymenobacteraceae</taxon>
        <taxon>Pontibacter</taxon>
    </lineage>
</organism>
<gene>
    <name evidence="1" type="ORF">H8S84_07505</name>
</gene>
<dbReference type="Pfam" id="PF26421">
    <property type="entry name" value="Avidin_like"/>
    <property type="match status" value="1"/>
</dbReference>
<protein>
    <recommendedName>
        <fullName evidence="3">N-acetylglutamate synthase</fullName>
    </recommendedName>
</protein>
<reference evidence="1" key="1">
    <citation type="submission" date="2020-08" db="EMBL/GenBank/DDBJ databases">
        <title>Pontibacter sp. SD6 16S ribosomal RNA gene Genome sequencing and assembly.</title>
        <authorList>
            <person name="Kang M."/>
        </authorList>
    </citation>
    <scope>NUCLEOTIDE SEQUENCE</scope>
    <source>
        <strain evidence="1">SD6</strain>
    </source>
</reference>